<protein>
    <submittedName>
        <fullName evidence="1">Uncharacterized protein</fullName>
    </submittedName>
</protein>
<evidence type="ECO:0000313" key="1">
    <source>
        <dbReference type="EMBL" id="VVO23664.1"/>
    </source>
</evidence>
<evidence type="ECO:0000313" key="2">
    <source>
        <dbReference type="Proteomes" id="UP000325375"/>
    </source>
</evidence>
<dbReference type="AlphaFoldDB" id="A0A5E7EAA0"/>
<dbReference type="Proteomes" id="UP000325375">
    <property type="component" value="Unassembled WGS sequence"/>
</dbReference>
<sequence>MLAEMDYEGRRKRYVYQVPGTYRKAFLNRE</sequence>
<reference evidence="1 2" key="1">
    <citation type="submission" date="2019-09" db="EMBL/GenBank/DDBJ databases">
        <authorList>
            <person name="Chandra G."/>
            <person name="Truman W A."/>
        </authorList>
    </citation>
    <scope>NUCLEOTIDE SEQUENCE [LARGE SCALE GENOMIC DNA]</scope>
    <source>
        <strain evidence="1">PS718</strain>
    </source>
</reference>
<dbReference type="EMBL" id="CABVHX010000024">
    <property type="protein sequence ID" value="VVO23664.1"/>
    <property type="molecule type" value="Genomic_DNA"/>
</dbReference>
<proteinExistence type="predicted"/>
<accession>A0A5E7EAA0</accession>
<gene>
    <name evidence="1" type="ORF">PS718_04419</name>
</gene>
<organism evidence="1 2">
    <name type="scientific">Pseudomonas fluorescens</name>
    <dbReference type="NCBI Taxonomy" id="294"/>
    <lineage>
        <taxon>Bacteria</taxon>
        <taxon>Pseudomonadati</taxon>
        <taxon>Pseudomonadota</taxon>
        <taxon>Gammaproteobacteria</taxon>
        <taxon>Pseudomonadales</taxon>
        <taxon>Pseudomonadaceae</taxon>
        <taxon>Pseudomonas</taxon>
    </lineage>
</organism>
<name>A0A5E7EAA0_PSEFL</name>